<dbReference type="Gene3D" id="3.40.50.150">
    <property type="entry name" value="Vaccinia Virus protein VP39"/>
    <property type="match status" value="1"/>
</dbReference>
<dbReference type="OrthoDB" id="9791944at2"/>
<dbReference type="EMBL" id="NGUP01000001">
    <property type="protein sequence ID" value="OWS70680.1"/>
    <property type="molecule type" value="Genomic_DNA"/>
</dbReference>
<keyword evidence="2" id="KW-1185">Reference proteome</keyword>
<proteinExistence type="predicted"/>
<dbReference type="RefSeq" id="WP_088524394.1">
    <property type="nucleotide sequence ID" value="NZ_NGUP01000001.1"/>
</dbReference>
<accession>A0A254PVU3</accession>
<sequence>MKDCPICHSAMSPAFKETILYKYPVQYFFCKPCGFLQTEKPYWLEEAYGDAIASNDTGLVQRNLLLASKLAAYLFLNLKPRASYLDIAGGYGMLTRLMRDFGFNYFWSDPYCKNLHAVGFEKSDSQEKFLAISAFEVLEHVEDPVQFIANHLKSNDCKTIILSTDLFAGDQPPSSQWDYYSFSSGQHISFFSLKALEKIAKILNLNLYSFNKLHVLSDQPLRFGLLTRILTKSYIAPIAAMLIRARLGTKTYSDSEINIQRNKPIA</sequence>
<comment type="caution">
    <text evidence="1">The sequence shown here is derived from an EMBL/GenBank/DDBJ whole genome shotgun (WGS) entry which is preliminary data.</text>
</comment>
<evidence type="ECO:0000313" key="2">
    <source>
        <dbReference type="Proteomes" id="UP000197528"/>
    </source>
</evidence>
<dbReference type="Proteomes" id="UP000197528">
    <property type="component" value="Unassembled WGS sequence"/>
</dbReference>
<organism evidence="1 2">
    <name type="scientific">Polynucleobacter campilacus</name>
    <dbReference type="NCBI Taxonomy" id="1743163"/>
    <lineage>
        <taxon>Bacteria</taxon>
        <taxon>Pseudomonadati</taxon>
        <taxon>Pseudomonadota</taxon>
        <taxon>Betaproteobacteria</taxon>
        <taxon>Burkholderiales</taxon>
        <taxon>Burkholderiaceae</taxon>
        <taxon>Polynucleobacter</taxon>
    </lineage>
</organism>
<dbReference type="AlphaFoldDB" id="A0A254PVU3"/>
<dbReference type="Pfam" id="PF13489">
    <property type="entry name" value="Methyltransf_23"/>
    <property type="match status" value="1"/>
</dbReference>
<dbReference type="InterPro" id="IPR029063">
    <property type="entry name" value="SAM-dependent_MTases_sf"/>
</dbReference>
<gene>
    <name evidence="1" type="ORF">CBI31_00035</name>
</gene>
<evidence type="ECO:0008006" key="3">
    <source>
        <dbReference type="Google" id="ProtNLM"/>
    </source>
</evidence>
<dbReference type="SUPFAM" id="SSF53335">
    <property type="entry name" value="S-adenosyl-L-methionine-dependent methyltransferases"/>
    <property type="match status" value="1"/>
</dbReference>
<evidence type="ECO:0000313" key="1">
    <source>
        <dbReference type="EMBL" id="OWS70680.1"/>
    </source>
</evidence>
<reference evidence="1 2" key="1">
    <citation type="submission" date="2017-05" db="EMBL/GenBank/DDBJ databases">
        <title>Genome of Polynucleobacter sp. MWH-Feld-100.</title>
        <authorList>
            <person name="Hahn M.W."/>
        </authorList>
    </citation>
    <scope>NUCLEOTIDE SEQUENCE [LARGE SCALE GENOMIC DNA]</scope>
    <source>
        <strain evidence="1 2">MWH-Feld-100</strain>
    </source>
</reference>
<name>A0A254PVU3_9BURK</name>
<protein>
    <recommendedName>
        <fullName evidence="3">Methyltransferase type 11</fullName>
    </recommendedName>
</protein>